<sequence length="89" mass="9190">MQTGGGELLHDPRGALGADHALVQRVVGVALDVTYLTISQCNSNTAAAGAHIASGRLDFHIAIIKVALLGRVLHGISRSEGATFTDTTL</sequence>
<evidence type="ECO:0000313" key="1">
    <source>
        <dbReference type="EMBL" id="CRH05363.1"/>
    </source>
</evidence>
<reference evidence="1" key="1">
    <citation type="submission" date="2015-04" db="EMBL/GenBank/DDBJ databases">
        <authorList>
            <person name="Syromyatnikov M.Y."/>
            <person name="Popov V.N."/>
        </authorList>
    </citation>
    <scope>NUCLEOTIDE SEQUENCE</scope>
    <source>
        <strain evidence="1">MO-1</strain>
    </source>
</reference>
<protein>
    <submittedName>
        <fullName evidence="1">Uncharacterized protein</fullName>
    </submittedName>
</protein>
<proteinExistence type="predicted"/>
<dbReference type="EMBL" id="LO017727">
    <property type="protein sequence ID" value="CRH05363.1"/>
    <property type="molecule type" value="Genomic_DNA"/>
</dbReference>
<accession>A0A1S7LG14</accession>
<name>A0A1S7LG14_MAGMO</name>
<gene>
    <name evidence="1" type="ORF">MAGMO_1169</name>
</gene>
<dbReference type="AlphaFoldDB" id="A0A1S7LG14"/>
<organism evidence="1">
    <name type="scientific">Magnetococcus massalia (strain MO-1)</name>
    <dbReference type="NCBI Taxonomy" id="451514"/>
    <lineage>
        <taxon>Bacteria</taxon>
        <taxon>Pseudomonadati</taxon>
        <taxon>Pseudomonadota</taxon>
        <taxon>Magnetococcia</taxon>
        <taxon>Magnetococcales</taxon>
        <taxon>Magnetococcaceae</taxon>
        <taxon>Magnetococcus</taxon>
    </lineage>
</organism>